<dbReference type="InterPro" id="IPR023380">
    <property type="entry name" value="DsbB-like_sf"/>
</dbReference>
<dbReference type="AlphaFoldDB" id="A0A081K8X7"/>
<dbReference type="PANTHER" id="PTHR36570">
    <property type="entry name" value="DISULFIDE BOND FORMATION PROTEIN B"/>
    <property type="match status" value="1"/>
</dbReference>
<evidence type="ECO:0000256" key="11">
    <source>
        <dbReference type="ARBA" id="ARBA00023157"/>
    </source>
</evidence>
<evidence type="ECO:0000256" key="6">
    <source>
        <dbReference type="ARBA" id="ARBA00022692"/>
    </source>
</evidence>
<keyword evidence="10 14" id="KW-0472">Membrane</keyword>
<evidence type="ECO:0000256" key="12">
    <source>
        <dbReference type="ARBA" id="ARBA00023186"/>
    </source>
</evidence>
<dbReference type="EMBL" id="JOJP01000001">
    <property type="protein sequence ID" value="KEI70603.1"/>
    <property type="molecule type" value="Genomic_DNA"/>
</dbReference>
<dbReference type="InterPro" id="IPR022920">
    <property type="entry name" value="Disulphide_bond_form_DsbB"/>
</dbReference>
<evidence type="ECO:0000256" key="15">
    <source>
        <dbReference type="SAM" id="Phobius"/>
    </source>
</evidence>
<dbReference type="PANTHER" id="PTHR36570:SF3">
    <property type="entry name" value="DISULFIDE BOND FORMATION PROTEIN B"/>
    <property type="match status" value="1"/>
</dbReference>
<keyword evidence="4 14" id="KW-1003">Cell membrane</keyword>
<feature type="topological domain" description="Cytoplasmic" evidence="14">
    <location>
        <begin position="1"/>
        <end position="13"/>
    </location>
</feature>
<comment type="similarity">
    <text evidence="2 14">Belongs to the DsbB family.</text>
</comment>
<dbReference type="GO" id="GO:0015035">
    <property type="term" value="F:protein-disulfide reductase activity"/>
    <property type="evidence" value="ECO:0007669"/>
    <property type="project" value="UniProtKB-UniRule"/>
</dbReference>
<feature type="disulfide bond" description="Redox-active" evidence="14">
    <location>
        <begin position="40"/>
        <end position="43"/>
    </location>
</feature>
<evidence type="ECO:0000313" key="17">
    <source>
        <dbReference type="Proteomes" id="UP000027997"/>
    </source>
</evidence>
<organism evidence="16 17">
    <name type="scientific">Endozoicomonas elysicola</name>
    <dbReference type="NCBI Taxonomy" id="305900"/>
    <lineage>
        <taxon>Bacteria</taxon>
        <taxon>Pseudomonadati</taxon>
        <taxon>Pseudomonadota</taxon>
        <taxon>Gammaproteobacteria</taxon>
        <taxon>Oceanospirillales</taxon>
        <taxon>Endozoicomonadaceae</taxon>
        <taxon>Endozoicomonas</taxon>
    </lineage>
</organism>
<evidence type="ECO:0000256" key="13">
    <source>
        <dbReference type="ARBA" id="ARBA00023284"/>
    </source>
</evidence>
<evidence type="ECO:0000256" key="14">
    <source>
        <dbReference type="HAMAP-Rule" id="MF_00286"/>
    </source>
</evidence>
<evidence type="ECO:0000313" key="16">
    <source>
        <dbReference type="EMBL" id="KEI70603.1"/>
    </source>
</evidence>
<feature type="topological domain" description="Periplasmic" evidence="14">
    <location>
        <begin position="31"/>
        <end position="48"/>
    </location>
</feature>
<feature type="disulfide bond" description="Redox-active" evidence="14">
    <location>
        <begin position="105"/>
        <end position="131"/>
    </location>
</feature>
<evidence type="ECO:0000256" key="4">
    <source>
        <dbReference type="ARBA" id="ARBA00022475"/>
    </source>
</evidence>
<dbReference type="GO" id="GO:0005886">
    <property type="term" value="C:plasma membrane"/>
    <property type="evidence" value="ECO:0007669"/>
    <property type="project" value="UniProtKB-SubCell"/>
</dbReference>
<reference evidence="16 17" key="1">
    <citation type="submission" date="2014-06" db="EMBL/GenBank/DDBJ databases">
        <title>Whole Genome Sequences of Three Symbiotic Endozoicomonas Bacteria.</title>
        <authorList>
            <person name="Neave M.J."/>
            <person name="Apprill A."/>
            <person name="Voolstra C.R."/>
        </authorList>
    </citation>
    <scope>NUCLEOTIDE SEQUENCE [LARGE SCALE GENOMIC DNA]</scope>
    <source>
        <strain evidence="16 17">DSM 22380</strain>
    </source>
</reference>
<evidence type="ECO:0000256" key="3">
    <source>
        <dbReference type="ARBA" id="ARBA00022448"/>
    </source>
</evidence>
<keyword evidence="7 14" id="KW-0249">Electron transport</keyword>
<dbReference type="STRING" id="305900.GV64_07485"/>
<keyword evidence="6 14" id="KW-0812">Transmembrane</keyword>
<comment type="function">
    <text evidence="14">Required for disulfide bond formation in some periplasmic proteins. Acts by oxidizing the DsbA protein.</text>
</comment>
<keyword evidence="13 14" id="KW-0676">Redox-active center</keyword>
<evidence type="ECO:0000256" key="5">
    <source>
        <dbReference type="ARBA" id="ARBA00022519"/>
    </source>
</evidence>
<feature type="topological domain" description="Cytoplasmic" evidence="14">
    <location>
        <begin position="165"/>
        <end position="174"/>
    </location>
</feature>
<dbReference type="SUPFAM" id="SSF158442">
    <property type="entry name" value="DsbB-like"/>
    <property type="match status" value="1"/>
</dbReference>
<keyword evidence="9 14" id="KW-0560">Oxidoreductase</keyword>
<evidence type="ECO:0000256" key="7">
    <source>
        <dbReference type="ARBA" id="ARBA00022982"/>
    </source>
</evidence>
<dbReference type="Pfam" id="PF02600">
    <property type="entry name" value="DsbB"/>
    <property type="match status" value="1"/>
</dbReference>
<comment type="subcellular location">
    <subcellularLocation>
        <location evidence="1">Cell inner membrane</location>
        <topology evidence="1">Multi-pass membrane protein</topology>
    </subcellularLocation>
    <subcellularLocation>
        <location evidence="14">Cell membrane</location>
        <topology evidence="14">Multi-pass membrane protein</topology>
    </subcellularLocation>
</comment>
<name>A0A081K8X7_9GAMM</name>
<dbReference type="HAMAP" id="MF_00286">
    <property type="entry name" value="DsbB"/>
    <property type="match status" value="1"/>
</dbReference>
<comment type="caution">
    <text evidence="16">The sequence shown here is derived from an EMBL/GenBank/DDBJ whole genome shotgun (WGS) entry which is preliminary data.</text>
</comment>
<keyword evidence="5" id="KW-0997">Cell inner membrane</keyword>
<dbReference type="InterPro" id="IPR003752">
    <property type="entry name" value="DiS_bond_form_DsbB/BdbC"/>
</dbReference>
<gene>
    <name evidence="14" type="primary">dsbB</name>
    <name evidence="16" type="ORF">GV64_07485</name>
</gene>
<keyword evidence="11 14" id="KW-1015">Disulfide bond</keyword>
<evidence type="ECO:0000256" key="8">
    <source>
        <dbReference type="ARBA" id="ARBA00022989"/>
    </source>
</evidence>
<comment type="caution">
    <text evidence="14">Lacks conserved residue(s) required for the propagation of feature annotation.</text>
</comment>
<feature type="transmembrane region" description="Helical" evidence="15">
    <location>
        <begin position="47"/>
        <end position="65"/>
    </location>
</feature>
<keyword evidence="12 14" id="KW-0143">Chaperone</keyword>
<accession>A0A081K8X7</accession>
<evidence type="ECO:0000256" key="9">
    <source>
        <dbReference type="ARBA" id="ARBA00023002"/>
    </source>
</evidence>
<keyword evidence="17" id="KW-1185">Reference proteome</keyword>
<dbReference type="GO" id="GO:0006457">
    <property type="term" value="P:protein folding"/>
    <property type="evidence" value="ECO:0007669"/>
    <property type="project" value="InterPro"/>
</dbReference>
<protein>
    <recommendedName>
        <fullName evidence="14">Disulfide bond formation protein B</fullName>
    </recommendedName>
    <alternativeName>
        <fullName evidence="14">Disulfide oxidoreductase</fullName>
    </alternativeName>
</protein>
<dbReference type="GO" id="GO:0009055">
    <property type="term" value="F:electron transfer activity"/>
    <property type="evidence" value="ECO:0007669"/>
    <property type="project" value="UniProtKB-UniRule"/>
</dbReference>
<sequence length="174" mass="19854">MQTIHGWQNLRVTWLIMFATALFLELCALGFQYILHMDPCERCVYQRLAVLILMFAPLVIAVSPTNPLLRITGYGLWIAGALYGLKEAIAQTADYAEFNPFTSSCSFRPIFPFDLPLYEWWPSMFMPTGICGADDWTFLTLNMAEWMVVIFSIYLLAAATCIISSIYSTFFKKP</sequence>
<keyword evidence="3 14" id="KW-0813">Transport</keyword>
<dbReference type="InterPro" id="IPR050183">
    <property type="entry name" value="DsbB"/>
</dbReference>
<dbReference type="eggNOG" id="COG1495">
    <property type="taxonomic scope" value="Bacteria"/>
</dbReference>
<evidence type="ECO:0000256" key="1">
    <source>
        <dbReference type="ARBA" id="ARBA00004429"/>
    </source>
</evidence>
<feature type="transmembrane region" description="Helical" evidence="15">
    <location>
        <begin position="12"/>
        <end position="35"/>
    </location>
</feature>
<dbReference type="Proteomes" id="UP000027997">
    <property type="component" value="Unassembled WGS sequence"/>
</dbReference>
<feature type="transmembrane region" description="Helical" evidence="15">
    <location>
        <begin position="146"/>
        <end position="170"/>
    </location>
</feature>
<proteinExistence type="inferred from homology"/>
<dbReference type="Gene3D" id="1.20.1550.10">
    <property type="entry name" value="DsbB-like"/>
    <property type="match status" value="1"/>
</dbReference>
<evidence type="ECO:0000256" key="2">
    <source>
        <dbReference type="ARBA" id="ARBA00008823"/>
    </source>
</evidence>
<evidence type="ECO:0000256" key="10">
    <source>
        <dbReference type="ARBA" id="ARBA00023136"/>
    </source>
</evidence>
<keyword evidence="8 14" id="KW-1133">Transmembrane helix</keyword>